<protein>
    <submittedName>
        <fullName evidence="2">Putative fimbrial assembly protein PilN</fullName>
    </submittedName>
</protein>
<name>E3BIP7_9VIBR</name>
<keyword evidence="3" id="KW-1185">Reference proteome</keyword>
<dbReference type="STRING" id="796620.VIBC2010_03507"/>
<keyword evidence="1" id="KW-0472">Membrane</keyword>
<evidence type="ECO:0000313" key="2">
    <source>
        <dbReference type="EMBL" id="EFP97084.1"/>
    </source>
</evidence>
<feature type="transmembrane region" description="Helical" evidence="1">
    <location>
        <begin position="21"/>
        <end position="43"/>
    </location>
</feature>
<accession>E3BIP7</accession>
<dbReference type="InterPro" id="IPR052534">
    <property type="entry name" value="Extracell_DNA_Util/SecSys_Comp"/>
</dbReference>
<proteinExistence type="predicted"/>
<comment type="caution">
    <text evidence="2">The sequence shown here is derived from an EMBL/GenBank/DDBJ whole genome shotgun (WGS) entry which is preliminary data.</text>
</comment>
<dbReference type="RefSeq" id="WP_009600888.1">
    <property type="nucleotide sequence ID" value="NZ_AEIU01000066.1"/>
</dbReference>
<organism evidence="2 3">
    <name type="scientific">Vibrio caribbeanicus ATCC BAA-2122</name>
    <dbReference type="NCBI Taxonomy" id="796620"/>
    <lineage>
        <taxon>Bacteria</taxon>
        <taxon>Pseudomonadati</taxon>
        <taxon>Pseudomonadota</taxon>
        <taxon>Gammaproteobacteria</taxon>
        <taxon>Vibrionales</taxon>
        <taxon>Vibrionaceae</taxon>
        <taxon>Vibrio</taxon>
    </lineage>
</organism>
<dbReference type="Pfam" id="PF05137">
    <property type="entry name" value="PilN"/>
    <property type="match status" value="1"/>
</dbReference>
<dbReference type="AlphaFoldDB" id="E3BIP7"/>
<reference evidence="2 3" key="1">
    <citation type="journal article" date="2012" name="Int. J. Syst. Evol. Microbiol.">
        <title>Vibrio caribbeanicus sp. nov., isolated from the marine sponge Scleritoderma cyanea.</title>
        <authorList>
            <person name="Hoffmann M."/>
            <person name="Monday S.R."/>
            <person name="Allard M.W."/>
            <person name="Strain E.A."/>
            <person name="Whittaker P."/>
            <person name="Naum M."/>
            <person name="McCarthy P.J."/>
            <person name="Lopez J.V."/>
            <person name="Fischer M."/>
            <person name="Brown E.W."/>
        </authorList>
    </citation>
    <scope>NUCLEOTIDE SEQUENCE [LARGE SCALE GENOMIC DNA]</scope>
    <source>
        <strain evidence="2 3">ATCC BAA-2122</strain>
    </source>
</reference>
<dbReference type="EMBL" id="AEIU01000066">
    <property type="protein sequence ID" value="EFP97084.1"/>
    <property type="molecule type" value="Genomic_DNA"/>
</dbReference>
<gene>
    <name evidence="2" type="ORF">VIBC2010_03507</name>
</gene>
<dbReference type="PANTHER" id="PTHR40278">
    <property type="entry name" value="DNA UTILIZATION PROTEIN HOFN"/>
    <property type="match status" value="1"/>
</dbReference>
<dbReference type="OrthoDB" id="5296173at2"/>
<evidence type="ECO:0000313" key="3">
    <source>
        <dbReference type="Proteomes" id="UP000002943"/>
    </source>
</evidence>
<sequence>MIEINLAPWRERKRKQDKLRAALIVISSILFSCALQLTCVVYLNHQSNKQLVRVNTLKEQYQSIHTQQKKVSLMIDTLAQAQSQIDRIKKLKIHHLAFVFFCKALDLLVPNGVFLDHFYYQNGRVELSGVGESSRHLNDFFKRLEEVPGAYMVKFLSFETSAESNEYKEFNITFSLLKREKVSNEKSTQ</sequence>
<evidence type="ECO:0000256" key="1">
    <source>
        <dbReference type="SAM" id="Phobius"/>
    </source>
</evidence>
<dbReference type="Proteomes" id="UP000002943">
    <property type="component" value="Unassembled WGS sequence"/>
</dbReference>
<keyword evidence="1" id="KW-1133">Transmembrane helix</keyword>
<dbReference type="InterPro" id="IPR007813">
    <property type="entry name" value="PilN"/>
</dbReference>
<dbReference type="PANTHER" id="PTHR40278:SF1">
    <property type="entry name" value="DNA UTILIZATION PROTEIN HOFN"/>
    <property type="match status" value="1"/>
</dbReference>
<keyword evidence="1" id="KW-0812">Transmembrane</keyword>